<feature type="modified residue" description="4-aspartylphosphate" evidence="2">
    <location>
        <position position="64"/>
    </location>
</feature>
<feature type="domain" description="Response regulatory" evidence="3">
    <location>
        <begin position="15"/>
        <end position="131"/>
    </location>
</feature>
<dbReference type="AlphaFoldDB" id="A0A1G2PF73"/>
<organism evidence="4 5">
    <name type="scientific">Candidatus Terrybacteria bacterium RIFCSPHIGHO2_01_FULL_43_35</name>
    <dbReference type="NCBI Taxonomy" id="1802361"/>
    <lineage>
        <taxon>Bacteria</taxon>
        <taxon>Candidatus Terryibacteriota</taxon>
    </lineage>
</organism>
<evidence type="ECO:0000256" key="1">
    <source>
        <dbReference type="ARBA" id="ARBA00022553"/>
    </source>
</evidence>
<name>A0A1G2PF73_9BACT</name>
<evidence type="ECO:0000256" key="2">
    <source>
        <dbReference type="PROSITE-ProRule" id="PRU00169"/>
    </source>
</evidence>
<dbReference type="GO" id="GO:0000160">
    <property type="term" value="P:phosphorelay signal transduction system"/>
    <property type="evidence" value="ECO:0007669"/>
    <property type="project" value="InterPro"/>
</dbReference>
<gene>
    <name evidence="4" type="ORF">A2828_02800</name>
</gene>
<comment type="caution">
    <text evidence="4">The sequence shown here is derived from an EMBL/GenBank/DDBJ whole genome shotgun (WGS) entry which is preliminary data.</text>
</comment>
<dbReference type="Pfam" id="PF00072">
    <property type="entry name" value="Response_reg"/>
    <property type="match status" value="1"/>
</dbReference>
<evidence type="ECO:0000259" key="3">
    <source>
        <dbReference type="PROSITE" id="PS50110"/>
    </source>
</evidence>
<dbReference type="PROSITE" id="PS50110">
    <property type="entry name" value="RESPONSE_REGULATORY"/>
    <property type="match status" value="1"/>
</dbReference>
<dbReference type="InterPro" id="IPR001789">
    <property type="entry name" value="Sig_transdc_resp-reg_receiver"/>
</dbReference>
<accession>A0A1G2PF73</accession>
<evidence type="ECO:0000313" key="4">
    <source>
        <dbReference type="EMBL" id="OHA46947.1"/>
    </source>
</evidence>
<dbReference type="EMBL" id="MHSR01000009">
    <property type="protein sequence ID" value="OHA46947.1"/>
    <property type="molecule type" value="Genomic_DNA"/>
</dbReference>
<dbReference type="Proteomes" id="UP000178869">
    <property type="component" value="Unassembled WGS sequence"/>
</dbReference>
<protein>
    <recommendedName>
        <fullName evidence="3">Response regulatory domain-containing protein</fullName>
    </recommendedName>
</protein>
<dbReference type="PANTHER" id="PTHR44591:SF3">
    <property type="entry name" value="RESPONSE REGULATORY DOMAIN-CONTAINING PROTEIN"/>
    <property type="match status" value="1"/>
</dbReference>
<dbReference type="SUPFAM" id="SSF52172">
    <property type="entry name" value="CheY-like"/>
    <property type="match status" value="1"/>
</dbReference>
<proteinExistence type="predicted"/>
<dbReference type="SMART" id="SM00448">
    <property type="entry name" value="REC"/>
    <property type="match status" value="1"/>
</dbReference>
<keyword evidence="1 2" id="KW-0597">Phosphoprotein</keyword>
<reference evidence="4 5" key="1">
    <citation type="journal article" date="2016" name="Nat. Commun.">
        <title>Thousands of microbial genomes shed light on interconnected biogeochemical processes in an aquifer system.</title>
        <authorList>
            <person name="Anantharaman K."/>
            <person name="Brown C.T."/>
            <person name="Hug L.A."/>
            <person name="Sharon I."/>
            <person name="Castelle C.J."/>
            <person name="Probst A.J."/>
            <person name="Thomas B.C."/>
            <person name="Singh A."/>
            <person name="Wilkins M.J."/>
            <person name="Karaoz U."/>
            <person name="Brodie E.L."/>
            <person name="Williams K.H."/>
            <person name="Hubbard S.S."/>
            <person name="Banfield J.F."/>
        </authorList>
    </citation>
    <scope>NUCLEOTIDE SEQUENCE [LARGE SCALE GENOMIC DNA]</scope>
</reference>
<dbReference type="CDD" id="cd17574">
    <property type="entry name" value="REC_OmpR"/>
    <property type="match status" value="1"/>
</dbReference>
<dbReference type="InterPro" id="IPR011006">
    <property type="entry name" value="CheY-like_superfamily"/>
</dbReference>
<dbReference type="Gene3D" id="3.40.50.2300">
    <property type="match status" value="1"/>
</dbReference>
<sequence length="133" mass="14912">MVDAPVQNTNKPPVQVLVVEDDPFLSKAYKVKFEHEAIAADFATDGEMALVKVKDNKPKIVLLDIMLPKKNGFDFLADVKKDPELKDIPVLILSNLGQEDDIKRGMELGAVDYIVKTSMKIQDVVTKIRKYLV</sequence>
<dbReference type="InterPro" id="IPR050595">
    <property type="entry name" value="Bact_response_regulator"/>
</dbReference>
<evidence type="ECO:0000313" key="5">
    <source>
        <dbReference type="Proteomes" id="UP000178869"/>
    </source>
</evidence>
<dbReference type="PANTHER" id="PTHR44591">
    <property type="entry name" value="STRESS RESPONSE REGULATOR PROTEIN 1"/>
    <property type="match status" value="1"/>
</dbReference>